<dbReference type="RefSeq" id="XP_067817078.1">
    <property type="nucleotide sequence ID" value="XM_067960515.1"/>
</dbReference>
<protein>
    <submittedName>
        <fullName evidence="1">Uncharacterized protein</fullName>
    </submittedName>
</protein>
<evidence type="ECO:0000313" key="2">
    <source>
        <dbReference type="Proteomes" id="UP000294530"/>
    </source>
</evidence>
<name>A0A976FJE3_BRELC</name>
<gene>
    <name evidence="1" type="ORF">CCR75_002418</name>
</gene>
<evidence type="ECO:0000313" key="1">
    <source>
        <dbReference type="EMBL" id="TDH67579.1"/>
    </source>
</evidence>
<dbReference type="EMBL" id="SHOA02000014">
    <property type="protein sequence ID" value="TDH67579.1"/>
    <property type="molecule type" value="Genomic_DNA"/>
</dbReference>
<comment type="caution">
    <text evidence="1">The sequence shown here is derived from an EMBL/GenBank/DDBJ whole genome shotgun (WGS) entry which is preliminary data.</text>
</comment>
<dbReference type="GeneID" id="94346186"/>
<sequence>MASALPVAEFDSIRGIRLQTHHEPHFLYAFAIHHDVACLNAFISLAPRMSSWSLPSPATMMLCILLTAAMNLTTP</sequence>
<dbReference type="KEGG" id="blac:94346186"/>
<organism evidence="1 2">
    <name type="scientific">Bremia lactucae</name>
    <name type="common">Lettuce downy mildew</name>
    <dbReference type="NCBI Taxonomy" id="4779"/>
    <lineage>
        <taxon>Eukaryota</taxon>
        <taxon>Sar</taxon>
        <taxon>Stramenopiles</taxon>
        <taxon>Oomycota</taxon>
        <taxon>Peronosporomycetes</taxon>
        <taxon>Peronosporales</taxon>
        <taxon>Peronosporaceae</taxon>
        <taxon>Bremia</taxon>
    </lineage>
</organism>
<dbReference type="AlphaFoldDB" id="A0A976FJE3"/>
<proteinExistence type="predicted"/>
<reference evidence="1 2" key="1">
    <citation type="journal article" date="2021" name="Genome Biol.">
        <title>AFLAP: assembly-free linkage analysis pipeline using k-mers from genome sequencing data.</title>
        <authorList>
            <person name="Fletcher K."/>
            <person name="Zhang L."/>
            <person name="Gil J."/>
            <person name="Han R."/>
            <person name="Cavanaugh K."/>
            <person name="Michelmore R."/>
        </authorList>
    </citation>
    <scope>NUCLEOTIDE SEQUENCE [LARGE SCALE GENOMIC DNA]</scope>
    <source>
        <strain evidence="1 2">SF5</strain>
    </source>
</reference>
<accession>A0A976FJE3</accession>
<dbReference type="Proteomes" id="UP000294530">
    <property type="component" value="Unassembled WGS sequence"/>
</dbReference>
<keyword evidence="2" id="KW-1185">Reference proteome</keyword>